<gene>
    <name evidence="2" type="ORF">SAMN05421773_110163</name>
</gene>
<name>A0A1I1Q743_9ACTN</name>
<accession>A0A1I1Q743</accession>
<reference evidence="2 3" key="1">
    <citation type="submission" date="2016-10" db="EMBL/GenBank/DDBJ databases">
        <authorList>
            <person name="de Groot N.N."/>
        </authorList>
    </citation>
    <scope>NUCLEOTIDE SEQUENCE [LARGE SCALE GENOMIC DNA]</scope>
    <source>
        <strain evidence="2 3">CGMCC 4.5739</strain>
    </source>
</reference>
<feature type="compositionally biased region" description="Basic and acidic residues" evidence="1">
    <location>
        <begin position="10"/>
        <end position="22"/>
    </location>
</feature>
<evidence type="ECO:0000256" key="1">
    <source>
        <dbReference type="SAM" id="MobiDB-lite"/>
    </source>
</evidence>
<sequence length="116" mass="12411">MAKMAGPEPGGRKDSGADDIRKAVKDVDFPAGKDELIRAAQVSGASQETVKALRGIPPEDYGNREEVVRSVRLKPDTDLGHSAGQRAAQARKGGKQGLAQQLRDAPKPPVEEELDR</sequence>
<feature type="region of interest" description="Disordered" evidence="1">
    <location>
        <begin position="1"/>
        <end position="22"/>
    </location>
</feature>
<organism evidence="2 3">
    <name type="scientific">Streptomyces aidingensis</name>
    <dbReference type="NCBI Taxonomy" id="910347"/>
    <lineage>
        <taxon>Bacteria</taxon>
        <taxon>Bacillati</taxon>
        <taxon>Actinomycetota</taxon>
        <taxon>Actinomycetes</taxon>
        <taxon>Kitasatosporales</taxon>
        <taxon>Streptomycetaceae</taxon>
        <taxon>Streptomyces</taxon>
    </lineage>
</organism>
<feature type="region of interest" description="Disordered" evidence="1">
    <location>
        <begin position="73"/>
        <end position="116"/>
    </location>
</feature>
<evidence type="ECO:0000313" key="2">
    <source>
        <dbReference type="EMBL" id="SFD15043.1"/>
    </source>
</evidence>
<feature type="compositionally biased region" description="Low complexity" evidence="1">
    <location>
        <begin position="83"/>
        <end position="102"/>
    </location>
</feature>
<dbReference type="AlphaFoldDB" id="A0A1I1Q743"/>
<dbReference type="STRING" id="910347.SAMN05421773_110163"/>
<feature type="compositionally biased region" description="Basic and acidic residues" evidence="1">
    <location>
        <begin position="104"/>
        <end position="116"/>
    </location>
</feature>
<keyword evidence="3" id="KW-1185">Reference proteome</keyword>
<dbReference type="Proteomes" id="UP000199207">
    <property type="component" value="Unassembled WGS sequence"/>
</dbReference>
<dbReference type="Pfam" id="PF11387">
    <property type="entry name" value="DUF2795"/>
    <property type="match status" value="1"/>
</dbReference>
<evidence type="ECO:0000313" key="3">
    <source>
        <dbReference type="Proteomes" id="UP000199207"/>
    </source>
</evidence>
<evidence type="ECO:0008006" key="4">
    <source>
        <dbReference type="Google" id="ProtNLM"/>
    </source>
</evidence>
<dbReference type="InterPro" id="IPR021527">
    <property type="entry name" value="DUF2795"/>
</dbReference>
<dbReference type="EMBL" id="FOLM01000010">
    <property type="protein sequence ID" value="SFD15043.1"/>
    <property type="molecule type" value="Genomic_DNA"/>
</dbReference>
<proteinExistence type="predicted"/>
<protein>
    <recommendedName>
        <fullName evidence="4">DUF2795 domain-containing protein</fullName>
    </recommendedName>
</protein>